<dbReference type="AlphaFoldDB" id="A0A134DE05"/>
<proteinExistence type="predicted"/>
<name>A0A134DE05_9MICO</name>
<dbReference type="OrthoDB" id="5072236at2"/>
<accession>A0A134DE05</accession>
<evidence type="ECO:0000313" key="1">
    <source>
        <dbReference type="EMBL" id="AUG28161.1"/>
    </source>
</evidence>
<dbReference type="RefSeq" id="WP_005049588.1">
    <property type="nucleotide sequence ID" value="NZ_CP025299.1"/>
</dbReference>
<sequence>MTRTTPRPAPAEDPQRAWRRHRLLVRVGQALMAAGAIVAIIHWLAHLEVFGPGQPSGWLDLVAGYPTGALLLITGAILAGRRRPTSKSTNT</sequence>
<reference evidence="1 2" key="1">
    <citation type="submission" date="2017-12" db="EMBL/GenBank/DDBJ databases">
        <title>Isolation and characterization of estrogens degradatiion strain Microbacterium hominis SJTG1.</title>
        <authorList>
            <person name="Xiong W."/>
            <person name="Yin C."/>
            <person name="Zheng D."/>
            <person name="Liang R."/>
        </authorList>
    </citation>
    <scope>NUCLEOTIDE SEQUENCE [LARGE SCALE GENOMIC DNA]</scope>
    <source>
        <strain evidence="1 2">SJTG1</strain>
    </source>
</reference>
<dbReference type="Proteomes" id="UP000233276">
    <property type="component" value="Chromosome"/>
</dbReference>
<dbReference type="EMBL" id="CP025299">
    <property type="protein sequence ID" value="AUG28161.1"/>
    <property type="molecule type" value="Genomic_DNA"/>
</dbReference>
<gene>
    <name evidence="1" type="ORF">CXR34_00915</name>
</gene>
<protein>
    <submittedName>
        <fullName evidence="1">Uncharacterized protein</fullName>
    </submittedName>
</protein>
<dbReference type="KEGG" id="mhos:CXR34_00915"/>
<organism evidence="1 2">
    <name type="scientific">Microbacterium hominis</name>
    <dbReference type="NCBI Taxonomy" id="162426"/>
    <lineage>
        <taxon>Bacteria</taxon>
        <taxon>Bacillati</taxon>
        <taxon>Actinomycetota</taxon>
        <taxon>Actinomycetes</taxon>
        <taxon>Micrococcales</taxon>
        <taxon>Microbacteriaceae</taxon>
        <taxon>Microbacterium</taxon>
    </lineage>
</organism>
<evidence type="ECO:0000313" key="2">
    <source>
        <dbReference type="Proteomes" id="UP000233276"/>
    </source>
</evidence>